<evidence type="ECO:0000313" key="2">
    <source>
        <dbReference type="EMBL" id="KAK2105706.1"/>
    </source>
</evidence>
<dbReference type="EMBL" id="JASSZA010000007">
    <property type="protein sequence ID" value="KAK2105706.1"/>
    <property type="molecule type" value="Genomic_DNA"/>
</dbReference>
<evidence type="ECO:0000313" key="3">
    <source>
        <dbReference type="Proteomes" id="UP001266305"/>
    </source>
</evidence>
<sequence>FDAVRQNPALKQAPLTGCPPCDAARQTGPSRLAGITGSVPLLDAGLSQSPASGGTQRATQRTPSGRGQGKLQGT</sequence>
<evidence type="ECO:0000256" key="1">
    <source>
        <dbReference type="SAM" id="MobiDB-lite"/>
    </source>
</evidence>
<accession>A0ABQ9V8Y2</accession>
<proteinExistence type="predicted"/>
<feature type="non-terminal residue" evidence="2">
    <location>
        <position position="74"/>
    </location>
</feature>
<feature type="non-terminal residue" evidence="2">
    <location>
        <position position="1"/>
    </location>
</feature>
<reference evidence="2 3" key="1">
    <citation type="submission" date="2023-05" db="EMBL/GenBank/DDBJ databases">
        <title>B98-5 Cell Line De Novo Hybrid Assembly: An Optical Mapping Approach.</title>
        <authorList>
            <person name="Kananen K."/>
            <person name="Auerbach J.A."/>
            <person name="Kautto E."/>
            <person name="Blachly J.S."/>
        </authorList>
    </citation>
    <scope>NUCLEOTIDE SEQUENCE [LARGE SCALE GENOMIC DNA]</scope>
    <source>
        <strain evidence="2">B95-8</strain>
        <tissue evidence="2">Cell line</tissue>
    </source>
</reference>
<keyword evidence="3" id="KW-1185">Reference proteome</keyword>
<comment type="caution">
    <text evidence="2">The sequence shown here is derived from an EMBL/GenBank/DDBJ whole genome shotgun (WGS) entry which is preliminary data.</text>
</comment>
<name>A0ABQ9V8Y2_SAGOE</name>
<dbReference type="Proteomes" id="UP001266305">
    <property type="component" value="Unassembled WGS sequence"/>
</dbReference>
<feature type="region of interest" description="Disordered" evidence="1">
    <location>
        <begin position="1"/>
        <end position="74"/>
    </location>
</feature>
<organism evidence="2 3">
    <name type="scientific">Saguinus oedipus</name>
    <name type="common">Cotton-top tamarin</name>
    <name type="synonym">Oedipomidas oedipus</name>
    <dbReference type="NCBI Taxonomy" id="9490"/>
    <lineage>
        <taxon>Eukaryota</taxon>
        <taxon>Metazoa</taxon>
        <taxon>Chordata</taxon>
        <taxon>Craniata</taxon>
        <taxon>Vertebrata</taxon>
        <taxon>Euteleostomi</taxon>
        <taxon>Mammalia</taxon>
        <taxon>Eutheria</taxon>
        <taxon>Euarchontoglires</taxon>
        <taxon>Primates</taxon>
        <taxon>Haplorrhini</taxon>
        <taxon>Platyrrhini</taxon>
        <taxon>Cebidae</taxon>
        <taxon>Callitrichinae</taxon>
        <taxon>Saguinus</taxon>
    </lineage>
</organism>
<gene>
    <name evidence="2" type="ORF">P7K49_015220</name>
</gene>
<feature type="compositionally biased region" description="Polar residues" evidence="1">
    <location>
        <begin position="46"/>
        <end position="65"/>
    </location>
</feature>
<protein>
    <submittedName>
        <fullName evidence="2">Uncharacterized protein</fullName>
    </submittedName>
</protein>